<dbReference type="Proteomes" id="UP000030001">
    <property type="component" value="Unassembled WGS sequence"/>
</dbReference>
<dbReference type="EMBL" id="JROC01000030">
    <property type="protein sequence ID" value="KGL67002.1"/>
    <property type="molecule type" value="Genomic_DNA"/>
</dbReference>
<organism evidence="1 2">
    <name type="scientific">Limosilactobacillus mucosae</name>
    <name type="common">Lactobacillus mucosae</name>
    <dbReference type="NCBI Taxonomy" id="97478"/>
    <lineage>
        <taxon>Bacteria</taxon>
        <taxon>Bacillati</taxon>
        <taxon>Bacillota</taxon>
        <taxon>Bacilli</taxon>
        <taxon>Lactobacillales</taxon>
        <taxon>Lactobacillaceae</taxon>
        <taxon>Limosilactobacillus</taxon>
    </lineage>
</organism>
<sequence length="118" mass="13453">MLVNWSAPQHVYIVCGKTDLRKGIDGLAMVIAENYGLELDNDSLFLFCGNRNDRFKGLYWDSEGFILLYKRFENGGLRWPRHREDAVALTKSQIKALLEGISPLPQKRIRPAIKGPGY</sequence>
<gene>
    <name evidence="1" type="ORF">LX03_05090</name>
</gene>
<dbReference type="PANTHER" id="PTHR36455:SF1">
    <property type="entry name" value="BLR8292 PROTEIN"/>
    <property type="match status" value="1"/>
</dbReference>
<dbReference type="Pfam" id="PF05717">
    <property type="entry name" value="TnpB_IS66"/>
    <property type="match status" value="1"/>
</dbReference>
<protein>
    <submittedName>
        <fullName evidence="1">Transposase</fullName>
    </submittedName>
</protein>
<reference evidence="1 2" key="1">
    <citation type="submission" date="2014-09" db="EMBL/GenBank/DDBJ databases">
        <title>Lactobacillus mucosae CRL573 Genome Sequencing.</title>
        <authorList>
            <person name="Bleckwedel J."/>
            <person name="Teran L.C."/>
            <person name="Bonacina J."/>
            <person name="Saavedra L."/>
            <person name="Mozzi F.B."/>
            <person name="Raya R.R."/>
        </authorList>
    </citation>
    <scope>NUCLEOTIDE SEQUENCE [LARGE SCALE GENOMIC DNA]</scope>
    <source>
        <strain evidence="1 2">CRL573</strain>
    </source>
</reference>
<name>A0A099YC90_LIMMU</name>
<proteinExistence type="predicted"/>
<comment type="caution">
    <text evidence="1">The sequence shown here is derived from an EMBL/GenBank/DDBJ whole genome shotgun (WGS) entry which is preliminary data.</text>
</comment>
<evidence type="ECO:0000313" key="1">
    <source>
        <dbReference type="EMBL" id="KGL67002.1"/>
    </source>
</evidence>
<accession>A0A099YC90</accession>
<dbReference type="AlphaFoldDB" id="A0A099YC90"/>
<evidence type="ECO:0000313" key="2">
    <source>
        <dbReference type="Proteomes" id="UP000030001"/>
    </source>
</evidence>
<dbReference type="InterPro" id="IPR008878">
    <property type="entry name" value="Transposase_IS66_Orf2"/>
</dbReference>
<dbReference type="PANTHER" id="PTHR36455">
    <property type="match status" value="1"/>
</dbReference>
<dbReference type="NCBIfam" id="NF033819">
    <property type="entry name" value="IS66_TnpB"/>
    <property type="match status" value="1"/>
</dbReference>